<dbReference type="PANTHER" id="PTHR43178">
    <property type="entry name" value="DIHYDROLIPOAMIDE ACETYLTRANSFERASE COMPONENT OF PYRUVATE DEHYDROGENASE COMPLEX"/>
    <property type="match status" value="1"/>
</dbReference>
<dbReference type="PROSITE" id="PS50968">
    <property type="entry name" value="BIOTINYL_LIPOYL"/>
    <property type="match status" value="1"/>
</dbReference>
<dbReference type="EMBL" id="BAAAPE010000012">
    <property type="protein sequence ID" value="GAA2085242.1"/>
    <property type="molecule type" value="Genomic_DNA"/>
</dbReference>
<evidence type="ECO:0000256" key="1">
    <source>
        <dbReference type="ARBA" id="ARBA00001938"/>
    </source>
</evidence>
<dbReference type="InterPro" id="IPR023213">
    <property type="entry name" value="CAT-like_dom_sf"/>
</dbReference>
<dbReference type="SUPFAM" id="SSF51230">
    <property type="entry name" value="Single hybrid motif"/>
    <property type="match status" value="1"/>
</dbReference>
<feature type="compositionally biased region" description="Low complexity" evidence="7">
    <location>
        <begin position="93"/>
        <end position="129"/>
    </location>
</feature>
<name>A0ABN2W792_9ACTN</name>
<keyword evidence="11" id="KW-1185">Reference proteome</keyword>
<gene>
    <name evidence="10" type="ORF">GCM10009801_46850</name>
</gene>
<dbReference type="InterPro" id="IPR000089">
    <property type="entry name" value="Biotin_lipoyl"/>
</dbReference>
<evidence type="ECO:0000256" key="3">
    <source>
        <dbReference type="ARBA" id="ARBA00022679"/>
    </source>
</evidence>
<feature type="region of interest" description="Disordered" evidence="7">
    <location>
        <begin position="237"/>
        <end position="277"/>
    </location>
</feature>
<dbReference type="InterPro" id="IPR001078">
    <property type="entry name" value="2-oxoacid_DH_actylTfrase"/>
</dbReference>
<dbReference type="Proteomes" id="UP001500016">
    <property type="component" value="Unassembled WGS sequence"/>
</dbReference>
<organism evidence="10 11">
    <name type="scientific">Streptomyces albiaxialis</name>
    <dbReference type="NCBI Taxonomy" id="329523"/>
    <lineage>
        <taxon>Bacteria</taxon>
        <taxon>Bacillati</taxon>
        <taxon>Actinomycetota</taxon>
        <taxon>Actinomycetes</taxon>
        <taxon>Kitasatosporales</taxon>
        <taxon>Streptomycetaceae</taxon>
        <taxon>Streptomyces</taxon>
    </lineage>
</organism>
<feature type="region of interest" description="Disordered" evidence="7">
    <location>
        <begin position="84"/>
        <end position="176"/>
    </location>
</feature>
<evidence type="ECO:0000256" key="5">
    <source>
        <dbReference type="ARBA" id="ARBA00023315"/>
    </source>
</evidence>
<dbReference type="PANTHER" id="PTHR43178:SF5">
    <property type="entry name" value="LIPOAMIDE ACYLTRANSFERASE COMPONENT OF BRANCHED-CHAIN ALPHA-KETO ACID DEHYDROGENASE COMPLEX, MITOCHONDRIAL"/>
    <property type="match status" value="1"/>
</dbReference>
<dbReference type="InterPro" id="IPR004167">
    <property type="entry name" value="PSBD"/>
</dbReference>
<dbReference type="Pfam" id="PF02817">
    <property type="entry name" value="E3_binding"/>
    <property type="match status" value="1"/>
</dbReference>
<dbReference type="CDD" id="cd06849">
    <property type="entry name" value="lipoyl_domain"/>
    <property type="match status" value="1"/>
</dbReference>
<proteinExistence type="inferred from homology"/>
<comment type="similarity">
    <text evidence="2 6">Belongs to the 2-oxoacid dehydrogenase family.</text>
</comment>
<dbReference type="Pfam" id="PF00198">
    <property type="entry name" value="2-oxoacid_dh"/>
    <property type="match status" value="1"/>
</dbReference>
<evidence type="ECO:0000313" key="11">
    <source>
        <dbReference type="Proteomes" id="UP001500016"/>
    </source>
</evidence>
<evidence type="ECO:0000259" key="9">
    <source>
        <dbReference type="PROSITE" id="PS51826"/>
    </source>
</evidence>
<evidence type="ECO:0000256" key="2">
    <source>
        <dbReference type="ARBA" id="ARBA00007317"/>
    </source>
</evidence>
<evidence type="ECO:0000256" key="4">
    <source>
        <dbReference type="ARBA" id="ARBA00022823"/>
    </source>
</evidence>
<keyword evidence="5 6" id="KW-0012">Acyltransferase</keyword>
<dbReference type="PROSITE" id="PS00189">
    <property type="entry name" value="LIPOYL"/>
    <property type="match status" value="1"/>
</dbReference>
<dbReference type="InterPro" id="IPR011053">
    <property type="entry name" value="Single_hybrid_motif"/>
</dbReference>
<keyword evidence="3 6" id="KW-0808">Transferase</keyword>
<dbReference type="SUPFAM" id="SSF47005">
    <property type="entry name" value="Peripheral subunit-binding domain of 2-oxo acid dehydrogenase complex"/>
    <property type="match status" value="1"/>
</dbReference>
<dbReference type="InterPro" id="IPR050743">
    <property type="entry name" value="2-oxoacid_DH_E2_comp"/>
</dbReference>
<dbReference type="InterPro" id="IPR036625">
    <property type="entry name" value="E3-bd_dom_sf"/>
</dbReference>
<feature type="domain" description="Peripheral subunit-binding (PSBD)" evidence="9">
    <location>
        <begin position="199"/>
        <end position="236"/>
    </location>
</feature>
<comment type="cofactor">
    <cofactor evidence="1 6">
        <name>(R)-lipoate</name>
        <dbReference type="ChEBI" id="CHEBI:83088"/>
    </cofactor>
</comment>
<reference evidence="10 11" key="1">
    <citation type="journal article" date="2019" name="Int. J. Syst. Evol. Microbiol.">
        <title>The Global Catalogue of Microorganisms (GCM) 10K type strain sequencing project: providing services to taxonomists for standard genome sequencing and annotation.</title>
        <authorList>
            <consortium name="The Broad Institute Genomics Platform"/>
            <consortium name="The Broad Institute Genome Sequencing Center for Infectious Disease"/>
            <person name="Wu L."/>
            <person name="Ma J."/>
        </authorList>
    </citation>
    <scope>NUCLEOTIDE SEQUENCE [LARGE SCALE GENOMIC DNA]</scope>
    <source>
        <strain evidence="10 11">JCM 15478</strain>
    </source>
</reference>
<dbReference type="Gene3D" id="4.10.320.10">
    <property type="entry name" value="E3-binding domain"/>
    <property type="match status" value="1"/>
</dbReference>
<dbReference type="SUPFAM" id="SSF52777">
    <property type="entry name" value="CoA-dependent acyltransferases"/>
    <property type="match status" value="1"/>
</dbReference>
<protein>
    <recommendedName>
        <fullName evidence="6">Dihydrolipoamide acetyltransferase component of pyruvate dehydrogenase complex</fullName>
        <ecNumber evidence="6">2.3.1.-</ecNumber>
    </recommendedName>
</protein>
<dbReference type="Pfam" id="PF00364">
    <property type="entry name" value="Biotin_lipoyl"/>
    <property type="match status" value="1"/>
</dbReference>
<keyword evidence="4 6" id="KW-0450">Lipoyl</keyword>
<comment type="caution">
    <text evidence="10">The sequence shown here is derived from an EMBL/GenBank/DDBJ whole genome shotgun (WGS) entry which is preliminary data.</text>
</comment>
<evidence type="ECO:0000259" key="8">
    <source>
        <dbReference type="PROSITE" id="PS50968"/>
    </source>
</evidence>
<dbReference type="RefSeq" id="WP_344531320.1">
    <property type="nucleotide sequence ID" value="NZ_BAAAPE010000012.1"/>
</dbReference>
<evidence type="ECO:0000256" key="7">
    <source>
        <dbReference type="SAM" id="MobiDB-lite"/>
    </source>
</evidence>
<dbReference type="PROSITE" id="PS51826">
    <property type="entry name" value="PSBD"/>
    <property type="match status" value="1"/>
</dbReference>
<evidence type="ECO:0000313" key="10">
    <source>
        <dbReference type="EMBL" id="GAA2085242.1"/>
    </source>
</evidence>
<dbReference type="Gene3D" id="3.30.559.10">
    <property type="entry name" value="Chloramphenicol acetyltransferase-like domain"/>
    <property type="match status" value="1"/>
</dbReference>
<feature type="domain" description="Lipoyl-binding" evidence="8">
    <location>
        <begin position="8"/>
        <end position="83"/>
    </location>
</feature>
<feature type="compositionally biased region" description="Acidic residues" evidence="7">
    <location>
        <begin position="130"/>
        <end position="141"/>
    </location>
</feature>
<dbReference type="Gene3D" id="2.40.50.100">
    <property type="match status" value="1"/>
</dbReference>
<accession>A0ABN2W792</accession>
<sequence>MTESATRIREFKMPDVGEGLTEAEILKWYVQPGDTVTDGQVVCEVETAKAAVELPIPFDGAVHELRFEEGTTVDVGTAIISVDTDPSAGPLGGTTPSAPASAPAPAAPAAPAEETAPAGQPAAGAPASESEPEPEAAAEPEPEGRQPVLVGYGVSTSSTKRRPRKQSAAQGPPPEAAQAISAELNGHGVGAPAPEARPLAKPPVRKLAKDLGVDLATVTPTGPDGVVTREDVHAAAAPAAAPAAPAAPATSAAEPQAPAAATVPGAETEPSAYARETRIPVKGVRKATAQAMVNSAFTAPHVTEFVTVDVTRTMKLVRELKQDPDMEGVRINPLLLVAKAFLLAIRRNPEVNASWDEENQEIVRKHYVNLGIAAATPRGLIVPNIKDAQDKTLPELASALGELVTTAREGKTSPAAMSGGTVTITNIGVFGIDTGTPILNPGESAILAFGQIREQPWVHKGKIKARHVTTLALSFDHRLVDGELGSKVLGDIAAVLEKPKRLMTWG</sequence>
<feature type="compositionally biased region" description="Low complexity" evidence="7">
    <location>
        <begin position="237"/>
        <end position="261"/>
    </location>
</feature>
<evidence type="ECO:0000256" key="6">
    <source>
        <dbReference type="RuleBase" id="RU003423"/>
    </source>
</evidence>
<dbReference type="InterPro" id="IPR003016">
    <property type="entry name" value="2-oxoA_DH_lipoyl-BS"/>
</dbReference>
<dbReference type="EC" id="2.3.1.-" evidence="6"/>